<evidence type="ECO:0000256" key="1">
    <source>
        <dbReference type="ARBA" id="ARBA00007682"/>
    </source>
</evidence>
<dbReference type="STRING" id="947166.A0A1D1V7C9"/>
<dbReference type="Gene3D" id="2.30.30.1020">
    <property type="entry name" value="CCR4-NOT complex subunit 2/3/5, C-terminal domain"/>
    <property type="match status" value="1"/>
</dbReference>
<name>A0A1D1V7C9_RAMVA</name>
<accession>A0A1D1V7C9</accession>
<feature type="region of interest" description="Disordered" evidence="4">
    <location>
        <begin position="311"/>
        <end position="335"/>
    </location>
</feature>
<keyword evidence="2" id="KW-0805">Transcription regulation</keyword>
<comment type="similarity">
    <text evidence="1">Belongs to the CNOT2/3/5 family.</text>
</comment>
<dbReference type="Pfam" id="PF04153">
    <property type="entry name" value="NOT2_3_5_C"/>
    <property type="match status" value="1"/>
</dbReference>
<dbReference type="InterPro" id="IPR038635">
    <property type="entry name" value="CCR4-NOT_su2/3/5_C_sf"/>
</dbReference>
<feature type="region of interest" description="Disordered" evidence="4">
    <location>
        <begin position="93"/>
        <end position="122"/>
    </location>
</feature>
<dbReference type="GO" id="GO:0006355">
    <property type="term" value="P:regulation of DNA-templated transcription"/>
    <property type="evidence" value="ECO:0007669"/>
    <property type="project" value="InterPro"/>
</dbReference>
<protein>
    <recommendedName>
        <fullName evidence="5">NOT2/NOT3/NOT5 C-terminal domain-containing protein</fullName>
    </recommendedName>
</protein>
<feature type="compositionally biased region" description="Polar residues" evidence="4">
    <location>
        <begin position="380"/>
        <end position="404"/>
    </location>
</feature>
<evidence type="ECO:0000256" key="4">
    <source>
        <dbReference type="SAM" id="MobiDB-lite"/>
    </source>
</evidence>
<organism evidence="6 7">
    <name type="scientific">Ramazzottius varieornatus</name>
    <name type="common">Water bear</name>
    <name type="synonym">Tardigrade</name>
    <dbReference type="NCBI Taxonomy" id="947166"/>
    <lineage>
        <taxon>Eukaryota</taxon>
        <taxon>Metazoa</taxon>
        <taxon>Ecdysozoa</taxon>
        <taxon>Tardigrada</taxon>
        <taxon>Eutardigrada</taxon>
        <taxon>Parachela</taxon>
        <taxon>Hypsibioidea</taxon>
        <taxon>Ramazzottiidae</taxon>
        <taxon>Ramazzottius</taxon>
    </lineage>
</organism>
<dbReference type="Proteomes" id="UP000186922">
    <property type="component" value="Unassembled WGS sequence"/>
</dbReference>
<evidence type="ECO:0000313" key="6">
    <source>
        <dbReference type="EMBL" id="GAU97554.1"/>
    </source>
</evidence>
<keyword evidence="3" id="KW-0804">Transcription</keyword>
<evidence type="ECO:0000313" key="7">
    <source>
        <dbReference type="Proteomes" id="UP000186922"/>
    </source>
</evidence>
<proteinExistence type="inferred from homology"/>
<reference evidence="6 7" key="1">
    <citation type="journal article" date="2016" name="Nat. Commun.">
        <title>Extremotolerant tardigrade genome and improved radiotolerance of human cultured cells by tardigrade-unique protein.</title>
        <authorList>
            <person name="Hashimoto T."/>
            <person name="Horikawa D.D."/>
            <person name="Saito Y."/>
            <person name="Kuwahara H."/>
            <person name="Kozuka-Hata H."/>
            <person name="Shin-I T."/>
            <person name="Minakuchi Y."/>
            <person name="Ohishi K."/>
            <person name="Motoyama A."/>
            <person name="Aizu T."/>
            <person name="Enomoto A."/>
            <person name="Kondo K."/>
            <person name="Tanaka S."/>
            <person name="Hara Y."/>
            <person name="Koshikawa S."/>
            <person name="Sagara H."/>
            <person name="Miura T."/>
            <person name="Yokobori S."/>
            <person name="Miyagawa K."/>
            <person name="Suzuki Y."/>
            <person name="Kubo T."/>
            <person name="Oyama M."/>
            <person name="Kohara Y."/>
            <person name="Fujiyama A."/>
            <person name="Arakawa K."/>
            <person name="Katayama T."/>
            <person name="Toyoda A."/>
            <person name="Kunieda T."/>
        </authorList>
    </citation>
    <scope>NUCLEOTIDE SEQUENCE [LARGE SCALE GENOMIC DNA]</scope>
    <source>
        <strain evidence="6 7">YOKOZUNA-1</strain>
    </source>
</reference>
<evidence type="ECO:0000256" key="2">
    <source>
        <dbReference type="ARBA" id="ARBA00023015"/>
    </source>
</evidence>
<sequence length="659" mass="71868">MILSQHLSEYQDNLLTKMAYNPYTTEQLLWDMPGTTGSSLLNSRTSMGASEIGNFSASRKPTQTGFPSATLTTNNDFGSDYSTFGSSYGSAMFGSRNDRELQRPQSPASGASGLPSSLSHSSSSGGLASISLGYTNTNSNSRPVTAVNGGSGFSRGLSVGQHPSPSGTPGFGSSSTSSYSASPFAPSQYSGQSQPVNLNSNFNLNSMKSTGFDDLTRNSFMKRAQDLKRLSNGPGMSSFGSSTFMRNNMFNSTNGSEGPLFDISDFPSLSSRSRLENPISFANVLSQGSKGYGMGKDGTRDIHNEFQMHHEDFPALPGTDGTSTGQLLSRGDDSGSISRGFSLAFEKEKSRVVSGDSSGDRATPNSTSSLSSSLSNQLNYGQPSSNSTNMNTYFQSDSSASDRTLQSIPSYRRGQLDNSARTSLASSAFPQAQAPSEASEFFSSGVVPKPVYVPPSIVQDHFGLFGFLQYMKCLSGNQHLPLTSVGCDLHALGLVFNPLDATPKRFKGYPFLHSYISEACTAHICHLDVDVPAEYLVSITMPKDKITPPRISRFSEDLLFYLFYGFPGDIMQYAAAMELYARDWRFHKEEKIWITRISNQPPIEKTALYERGKYQFFDSHTWRKDAREMHVEYAKLDERATFPSSAVQLMPNFLQQLFN</sequence>
<feature type="compositionally biased region" description="Low complexity" evidence="4">
    <location>
        <begin position="365"/>
        <end position="379"/>
    </location>
</feature>
<comment type="caution">
    <text evidence="6">The sequence shown here is derived from an EMBL/GenBank/DDBJ whole genome shotgun (WGS) entry which is preliminary data.</text>
</comment>
<dbReference type="PANTHER" id="PTHR23326">
    <property type="entry name" value="CCR4 NOT-RELATED"/>
    <property type="match status" value="1"/>
</dbReference>
<dbReference type="GO" id="GO:0030015">
    <property type="term" value="C:CCR4-NOT core complex"/>
    <property type="evidence" value="ECO:0007669"/>
    <property type="project" value="InterPro"/>
</dbReference>
<dbReference type="InterPro" id="IPR040168">
    <property type="entry name" value="Not2/3/5"/>
</dbReference>
<evidence type="ECO:0000256" key="3">
    <source>
        <dbReference type="ARBA" id="ARBA00023163"/>
    </source>
</evidence>
<feature type="compositionally biased region" description="Low complexity" evidence="4">
    <location>
        <begin position="163"/>
        <end position="190"/>
    </location>
</feature>
<feature type="domain" description="NOT2/NOT3/NOT5 C-terminal" evidence="5">
    <location>
        <begin position="525"/>
        <end position="636"/>
    </location>
</feature>
<dbReference type="GO" id="GO:2000036">
    <property type="term" value="P:regulation of stem cell population maintenance"/>
    <property type="evidence" value="ECO:0007669"/>
    <property type="project" value="UniProtKB-ARBA"/>
</dbReference>
<feature type="region of interest" description="Disordered" evidence="4">
    <location>
        <begin position="348"/>
        <end position="404"/>
    </location>
</feature>
<evidence type="ECO:0000259" key="5">
    <source>
        <dbReference type="Pfam" id="PF04153"/>
    </source>
</evidence>
<dbReference type="InterPro" id="IPR007282">
    <property type="entry name" value="NOT2/3/5_C"/>
</dbReference>
<dbReference type="AlphaFoldDB" id="A0A1D1V7C9"/>
<feature type="compositionally biased region" description="Low complexity" evidence="4">
    <location>
        <begin position="106"/>
        <end position="122"/>
    </location>
</feature>
<dbReference type="EMBL" id="BDGG01000004">
    <property type="protein sequence ID" value="GAU97554.1"/>
    <property type="molecule type" value="Genomic_DNA"/>
</dbReference>
<dbReference type="OrthoDB" id="25391at2759"/>
<gene>
    <name evidence="6" type="primary">RvY_08829-1</name>
    <name evidence="6" type="synonym">RvY_08829.1</name>
    <name evidence="6" type="ORF">RvY_08829</name>
</gene>
<keyword evidence="7" id="KW-1185">Reference proteome</keyword>
<feature type="region of interest" description="Disordered" evidence="4">
    <location>
        <begin position="136"/>
        <end position="197"/>
    </location>
</feature>